<feature type="compositionally biased region" description="Polar residues" evidence="4">
    <location>
        <begin position="948"/>
        <end position="964"/>
    </location>
</feature>
<dbReference type="Gene3D" id="1.25.40.20">
    <property type="entry name" value="Ankyrin repeat-containing domain"/>
    <property type="match status" value="1"/>
</dbReference>
<evidence type="ECO:0000313" key="6">
    <source>
        <dbReference type="Proteomes" id="UP000703661"/>
    </source>
</evidence>
<reference evidence="5" key="1">
    <citation type="journal article" date="2020" name="Fungal Divers.">
        <title>Resolving the Mortierellaceae phylogeny through synthesis of multi-gene phylogenetics and phylogenomics.</title>
        <authorList>
            <person name="Vandepol N."/>
            <person name="Liber J."/>
            <person name="Desiro A."/>
            <person name="Na H."/>
            <person name="Kennedy M."/>
            <person name="Barry K."/>
            <person name="Grigoriev I.V."/>
            <person name="Miller A.N."/>
            <person name="O'Donnell K."/>
            <person name="Stajich J.E."/>
            <person name="Bonito G."/>
        </authorList>
    </citation>
    <scope>NUCLEOTIDE SEQUENCE</scope>
    <source>
        <strain evidence="5">NRRL 2769</strain>
    </source>
</reference>
<evidence type="ECO:0000313" key="5">
    <source>
        <dbReference type="EMBL" id="KAG0017834.1"/>
    </source>
</evidence>
<evidence type="ECO:0000256" key="1">
    <source>
        <dbReference type="ARBA" id="ARBA00022737"/>
    </source>
</evidence>
<organism evidence="5 6">
    <name type="scientific">Entomortierella chlamydospora</name>
    <dbReference type="NCBI Taxonomy" id="101097"/>
    <lineage>
        <taxon>Eukaryota</taxon>
        <taxon>Fungi</taxon>
        <taxon>Fungi incertae sedis</taxon>
        <taxon>Mucoromycota</taxon>
        <taxon>Mortierellomycotina</taxon>
        <taxon>Mortierellomycetes</taxon>
        <taxon>Mortierellales</taxon>
        <taxon>Mortierellaceae</taxon>
        <taxon>Entomortierella</taxon>
    </lineage>
</organism>
<dbReference type="SUPFAM" id="SSF52540">
    <property type="entry name" value="P-loop containing nucleoside triphosphate hydrolases"/>
    <property type="match status" value="1"/>
</dbReference>
<dbReference type="InterPro" id="IPR027417">
    <property type="entry name" value="P-loop_NTPase"/>
</dbReference>
<dbReference type="AlphaFoldDB" id="A0A9P6MZ73"/>
<keyword evidence="6" id="KW-1185">Reference proteome</keyword>
<feature type="repeat" description="ANK" evidence="3">
    <location>
        <begin position="673"/>
        <end position="706"/>
    </location>
</feature>
<dbReference type="EMBL" id="JAAAID010000411">
    <property type="protein sequence ID" value="KAG0017834.1"/>
    <property type="molecule type" value="Genomic_DNA"/>
</dbReference>
<proteinExistence type="predicted"/>
<dbReference type="Gene3D" id="3.40.50.300">
    <property type="entry name" value="P-loop containing nucleotide triphosphate hydrolases"/>
    <property type="match status" value="1"/>
</dbReference>
<dbReference type="SMART" id="SM00248">
    <property type="entry name" value="ANK"/>
    <property type="match status" value="3"/>
</dbReference>
<dbReference type="PANTHER" id="PTHR24126">
    <property type="entry name" value="ANKYRIN REPEAT, PH AND SEC7 DOMAIN CONTAINING PROTEIN SECG-RELATED"/>
    <property type="match status" value="1"/>
</dbReference>
<evidence type="ECO:0000256" key="4">
    <source>
        <dbReference type="SAM" id="MobiDB-lite"/>
    </source>
</evidence>
<evidence type="ECO:0000256" key="3">
    <source>
        <dbReference type="PROSITE-ProRule" id="PRU00023"/>
    </source>
</evidence>
<evidence type="ECO:0000256" key="2">
    <source>
        <dbReference type="ARBA" id="ARBA00023043"/>
    </source>
</evidence>
<comment type="caution">
    <text evidence="5">The sequence shown here is derived from an EMBL/GenBank/DDBJ whole genome shotgun (WGS) entry which is preliminary data.</text>
</comment>
<gene>
    <name evidence="5" type="ORF">BGZ80_007871</name>
</gene>
<feature type="region of interest" description="Disordered" evidence="4">
    <location>
        <begin position="917"/>
        <end position="971"/>
    </location>
</feature>
<dbReference type="InterPro" id="IPR002110">
    <property type="entry name" value="Ankyrin_rpt"/>
</dbReference>
<dbReference type="Proteomes" id="UP000703661">
    <property type="component" value="Unassembled WGS sequence"/>
</dbReference>
<dbReference type="PROSITE" id="PS50088">
    <property type="entry name" value="ANK_REPEAT"/>
    <property type="match status" value="1"/>
</dbReference>
<feature type="compositionally biased region" description="Polar residues" evidence="4">
    <location>
        <begin position="924"/>
        <end position="934"/>
    </location>
</feature>
<sequence length="971" mass="110284">MAQDRLRLHEEDSDLERNSISISISSSINSSISNNSINASIDNVLSRARYAISDASLESDFFNILVLGERQSGKSTLIEAIKNYPNQDVLEHGIPTYTPTTAVTSTCITTTLPRFSIFENADAQDDRSRPKRLNNNDVRQYLSIVREEYEQQKSRLHLQKDPQTLNPYKFNFRLIDTPGLDFVKDGSKKILEGEGSGVFVSKTLPAIVEQLGPTCAVHLVLLIVPDPDNYDNSDAVNFYRDMLPVFDFITVVAHRETEGDQATPVSKAQPRHKSSYGDSYADQIHLIIGNMFIRDDPIRDYLARNDIRRILELALLNEPVFMQPKKPSFIKDLDNFLEDRYFELLKTIHNAVATAKESSPFHTILQLTKVQCDEYTRKEATLLSSPLKLVFSRRFENTWDVSSTDNSIEVEMESTEGEITHVDILQHNIKIVKQDGGVGAHRLRLAFRWTSAFYGVFDIRIYVNTTATSRHSNDIQKNITDAIQNVTSNSKSPSNQHKLIMELLQRYRQLHLMRHLALIPIVYPETIQILSICNIDQATPIDLFQCVEDLEKVYLGAIDAYTPKPTFPGKAFTNVIVDGGNYREAVFPTINRFQMHLLVRRAMTPWSKNEQNPIPFDASLIRPRHLAPIMHNTVISRNRLENIWQCAKRGDLALVKYHLQKDPSLINTPWKFDGRSVLISACASSRPFELVEFLVQQGAQVNSKDMFLKRTALHTLCEEGGITKDNWEGSAIAIPQADLDATEQDVLATMRFLLDNGATVDAKNHWKETPLMRLLTGRDCPLMVQELYSRGADSRLKSIKDLYPHGTALCYAAHYGRVKSLKWMIENDLLLSDEANIKDALRWANRSHNSEPPGGAKWNATIARRKEEHKVEAIRLLKSWLGNSGTTKRKALAKEISTQSEEDWWRRMSGIVEDVQNKMESEPSPATSTGNSKIPPSMLKHWKEVQGLSESLSQNSDKPSSPNNWMKWLPK</sequence>
<dbReference type="SUPFAM" id="SSF48403">
    <property type="entry name" value="Ankyrin repeat"/>
    <property type="match status" value="1"/>
</dbReference>
<dbReference type="InterPro" id="IPR036770">
    <property type="entry name" value="Ankyrin_rpt-contain_sf"/>
</dbReference>
<name>A0A9P6MZ73_9FUNG</name>
<keyword evidence="1" id="KW-0677">Repeat</keyword>
<keyword evidence="2 3" id="KW-0040">ANK repeat</keyword>
<accession>A0A9P6MZ73</accession>
<protein>
    <submittedName>
        <fullName evidence="5">Uncharacterized protein</fullName>
    </submittedName>
</protein>